<evidence type="ECO:0000259" key="11">
    <source>
        <dbReference type="PROSITE" id="PS50982"/>
    </source>
</evidence>
<dbReference type="SUPFAM" id="SSF54171">
    <property type="entry name" value="DNA-binding domain"/>
    <property type="match status" value="1"/>
</dbReference>
<dbReference type="InterPro" id="IPR001739">
    <property type="entry name" value="Methyl_CpG_DNA-bd"/>
</dbReference>
<evidence type="ECO:0000256" key="3">
    <source>
        <dbReference type="ARBA" id="ARBA00022771"/>
    </source>
</evidence>
<dbReference type="GO" id="GO:0000118">
    <property type="term" value="C:histone deacetylase complex"/>
    <property type="evidence" value="ECO:0007669"/>
    <property type="project" value="UniProtKB-ARBA"/>
</dbReference>
<comment type="caution">
    <text evidence="13">The sequence shown here is derived from an EMBL/GenBank/DDBJ whole genome shotgun (WGS) entry which is preliminary data.</text>
</comment>
<keyword evidence="3" id="KW-0863">Zinc-finger</keyword>
<evidence type="ECO:0000313" key="14">
    <source>
        <dbReference type="Proteomes" id="UP000701853"/>
    </source>
</evidence>
<dbReference type="InterPro" id="IPR011124">
    <property type="entry name" value="Znf_CW"/>
</dbReference>
<dbReference type="FunFam" id="3.30.40.100:FF:000008">
    <property type="entry name" value="Methyl-CpG-binding domain-containing protein 2"/>
    <property type="match status" value="1"/>
</dbReference>
<dbReference type="Pfam" id="PF01429">
    <property type="entry name" value="MBD"/>
    <property type="match status" value="1"/>
</dbReference>
<feature type="compositionally biased region" description="Acidic residues" evidence="10">
    <location>
        <begin position="48"/>
        <end position="61"/>
    </location>
</feature>
<gene>
    <name evidence="13" type="ORF">CXB51_013430</name>
</gene>
<feature type="domain" description="MBD" evidence="11">
    <location>
        <begin position="170"/>
        <end position="244"/>
    </location>
</feature>
<keyword evidence="4" id="KW-0862">Zinc</keyword>
<evidence type="ECO:0000256" key="4">
    <source>
        <dbReference type="ARBA" id="ARBA00022833"/>
    </source>
</evidence>
<accession>A0A8J5YSW1</accession>
<feature type="compositionally biased region" description="Polar residues" evidence="10">
    <location>
        <begin position="580"/>
        <end position="590"/>
    </location>
</feature>
<dbReference type="Proteomes" id="UP000701853">
    <property type="component" value="Chromosome 5"/>
</dbReference>
<dbReference type="GO" id="GO:0008270">
    <property type="term" value="F:zinc ion binding"/>
    <property type="evidence" value="ECO:0007669"/>
    <property type="project" value="UniProtKB-KW"/>
</dbReference>
<dbReference type="PANTHER" id="PTHR12396">
    <property type="entry name" value="METHYL-CPG BINDING PROTEIN, MBD"/>
    <property type="match status" value="1"/>
</dbReference>
<dbReference type="GO" id="GO:0003677">
    <property type="term" value="F:DNA binding"/>
    <property type="evidence" value="ECO:0007669"/>
    <property type="project" value="UniProtKB-KW"/>
</dbReference>
<keyword evidence="14" id="KW-1185">Reference proteome</keyword>
<feature type="region of interest" description="Disordered" evidence="10">
    <location>
        <begin position="38"/>
        <end position="61"/>
    </location>
</feature>
<feature type="region of interest" description="Disordered" evidence="10">
    <location>
        <begin position="468"/>
        <end position="501"/>
    </location>
</feature>
<keyword evidence="6" id="KW-0238">DNA-binding</keyword>
<protein>
    <recommendedName>
        <fullName evidence="15">Methyl-CpG-binding domain-containing protein 2</fullName>
    </recommendedName>
</protein>
<comment type="function">
    <text evidence="9">Probable transcriptional regulator.</text>
</comment>
<evidence type="ECO:0000313" key="13">
    <source>
        <dbReference type="EMBL" id="KAG8495783.1"/>
    </source>
</evidence>
<feature type="region of interest" description="Disordered" evidence="10">
    <location>
        <begin position="536"/>
        <end position="647"/>
    </location>
</feature>
<evidence type="ECO:0000256" key="1">
    <source>
        <dbReference type="ARBA" id="ARBA00004123"/>
    </source>
</evidence>
<dbReference type="PROSITE" id="PS50982">
    <property type="entry name" value="MBD"/>
    <property type="match status" value="1"/>
</dbReference>
<dbReference type="FunFam" id="3.30.890.10:FF:000012">
    <property type="entry name" value="Methyl-CpG-binding domain-containing protein 1"/>
    <property type="match status" value="1"/>
</dbReference>
<dbReference type="CDD" id="cd01396">
    <property type="entry name" value="MeCP2_MBD"/>
    <property type="match status" value="1"/>
</dbReference>
<feature type="compositionally biased region" description="Low complexity" evidence="10">
    <location>
        <begin position="38"/>
        <end position="47"/>
    </location>
</feature>
<feature type="region of interest" description="Disordered" evidence="10">
    <location>
        <begin position="251"/>
        <end position="331"/>
    </location>
</feature>
<feature type="domain" description="CW-type" evidence="12">
    <location>
        <begin position="105"/>
        <end position="164"/>
    </location>
</feature>
<dbReference type="PROSITE" id="PS51050">
    <property type="entry name" value="ZF_CW"/>
    <property type="match status" value="1"/>
</dbReference>
<keyword evidence="8" id="KW-0539">Nucleus</keyword>
<dbReference type="InterPro" id="IPR016177">
    <property type="entry name" value="DNA-bd_dom_sf"/>
</dbReference>
<dbReference type="Gene3D" id="3.30.40.100">
    <property type="match status" value="1"/>
</dbReference>
<evidence type="ECO:0000256" key="7">
    <source>
        <dbReference type="ARBA" id="ARBA00023163"/>
    </source>
</evidence>
<evidence type="ECO:0000256" key="2">
    <source>
        <dbReference type="ARBA" id="ARBA00022723"/>
    </source>
</evidence>
<dbReference type="SMART" id="SM00391">
    <property type="entry name" value="MBD"/>
    <property type="match status" value="1"/>
</dbReference>
<dbReference type="OrthoDB" id="10072024at2759"/>
<evidence type="ECO:0000256" key="8">
    <source>
        <dbReference type="ARBA" id="ARBA00023242"/>
    </source>
</evidence>
<dbReference type="PANTHER" id="PTHR12396:SF0">
    <property type="entry name" value="METHYL-CPG BINDING DOMAIN PROTEIN-LIKE, ISOFORM C"/>
    <property type="match status" value="1"/>
</dbReference>
<organism evidence="13 14">
    <name type="scientific">Gossypium anomalum</name>
    <dbReference type="NCBI Taxonomy" id="47600"/>
    <lineage>
        <taxon>Eukaryota</taxon>
        <taxon>Viridiplantae</taxon>
        <taxon>Streptophyta</taxon>
        <taxon>Embryophyta</taxon>
        <taxon>Tracheophyta</taxon>
        <taxon>Spermatophyta</taxon>
        <taxon>Magnoliopsida</taxon>
        <taxon>eudicotyledons</taxon>
        <taxon>Gunneridae</taxon>
        <taxon>Pentapetalae</taxon>
        <taxon>rosids</taxon>
        <taxon>malvids</taxon>
        <taxon>Malvales</taxon>
        <taxon>Malvaceae</taxon>
        <taxon>Malvoideae</taxon>
        <taxon>Gossypium</taxon>
    </lineage>
</organism>
<keyword evidence="7" id="KW-0804">Transcription</keyword>
<evidence type="ECO:0000256" key="5">
    <source>
        <dbReference type="ARBA" id="ARBA00023015"/>
    </source>
</evidence>
<dbReference type="AlphaFoldDB" id="A0A8J5YSW1"/>
<comment type="subcellular location">
    <subcellularLocation>
        <location evidence="1">Nucleus</location>
    </subcellularLocation>
</comment>
<evidence type="ECO:0000259" key="12">
    <source>
        <dbReference type="PROSITE" id="PS51050"/>
    </source>
</evidence>
<keyword evidence="5" id="KW-0805">Transcription regulation</keyword>
<evidence type="ECO:0000256" key="6">
    <source>
        <dbReference type="ARBA" id="ARBA00023125"/>
    </source>
</evidence>
<evidence type="ECO:0000256" key="10">
    <source>
        <dbReference type="SAM" id="MobiDB-lite"/>
    </source>
</evidence>
<reference evidence="13 14" key="1">
    <citation type="journal article" date="2021" name="bioRxiv">
        <title>The Gossypium anomalum genome as a resource for cotton improvement and evolutionary analysis of hybrid incompatibility.</title>
        <authorList>
            <person name="Grover C.E."/>
            <person name="Yuan D."/>
            <person name="Arick M.A."/>
            <person name="Miller E.R."/>
            <person name="Hu G."/>
            <person name="Peterson D.G."/>
            <person name="Wendel J.F."/>
            <person name="Udall J.A."/>
        </authorList>
    </citation>
    <scope>NUCLEOTIDE SEQUENCE [LARGE SCALE GENOMIC DNA]</scope>
    <source>
        <strain evidence="13">JFW-Udall</strain>
        <tissue evidence="13">Leaf</tissue>
    </source>
</reference>
<evidence type="ECO:0008006" key="15">
    <source>
        <dbReference type="Google" id="ProtNLM"/>
    </source>
</evidence>
<feature type="compositionally biased region" description="Polar residues" evidence="10">
    <location>
        <begin position="489"/>
        <end position="501"/>
    </location>
</feature>
<name>A0A8J5YSW1_9ROSI</name>
<dbReference type="Pfam" id="PF07496">
    <property type="entry name" value="zf-CW"/>
    <property type="match status" value="1"/>
</dbReference>
<evidence type="ECO:0000256" key="9">
    <source>
        <dbReference type="ARBA" id="ARBA00037139"/>
    </source>
</evidence>
<proteinExistence type="predicted"/>
<keyword evidence="2" id="KW-0479">Metal-binding</keyword>
<dbReference type="EMBL" id="JAHUZN010000005">
    <property type="protein sequence ID" value="KAG8495783.1"/>
    <property type="molecule type" value="Genomic_DNA"/>
</dbReference>
<sequence>MQSPPEKAFVMLKREATDLAGSSFTSHVDSTFQDAVNAAASSASSSSSDDDSQVTQNEDDLYNGNTSKQLVLYDPSVSSTVGCTPPGPIQCRPPVGPRFSSSKLLPSVGAFTVQCANCFKWRLIPTKEKYEEIREHILENPFVCETAREWRPDISCDDPTDISQDGSRLWAIDKPNIAQPPPGWQRLLRIRGEGSTKFADIYYQAPTGKRLRSMVEVQKYLIEHPEYATEGVNLSRFSFQIPKPLQEDYVRKRPARQTASHDNEVNPLAWAGPEDTEVQQGRLALPPPSVEASVSDSPNRPAKHARRTPSEHMYPSNQVPNKHGSKKKKVNKANKSVWVAGLHYTGVGMKGGRKAVSGNGRMLERDEDLVLFRELHKREKDRIATLLQPVSDEFEPNGSAGNFALYRIASGKKGCGYQFFPDTIKNDYDWLKTPPATPLFPSLEMEANAAQPVVQQELPIIHLPPSRFAGHKESKRSINGRAKPKIPSRSITPSHRPVVNNSTKVANYDPLKSKRTNVGTAEMHMDFLTSNLSQKLATTQTTKPRSRGVSPLARSTIPIQYPTPPNRSSSASRGRAVLHQNASTPRQSCSPRARGRRQQEATKPTQPFLGSKMVEKVMNARKSISSINDQSQRDTKQKLRGSTTKHLEIKRDSTQLGVFHRRREQG</sequence>
<dbReference type="Gene3D" id="3.30.890.10">
    <property type="entry name" value="Methyl-cpg-binding Protein 2, Chain A"/>
    <property type="match status" value="1"/>
</dbReference>